<sequence>MASDSPTSDAIKPLPVISKHGPALATELYDTAVQSELYYPDKEEIEEDQLHRILSVNALT</sequence>
<evidence type="ECO:0000313" key="1">
    <source>
        <dbReference type="EMBL" id="KAJ9073299.1"/>
    </source>
</evidence>
<reference evidence="1" key="1">
    <citation type="submission" date="2022-04" db="EMBL/GenBank/DDBJ databases">
        <title>Genome of the entomopathogenic fungus Entomophthora muscae.</title>
        <authorList>
            <person name="Elya C."/>
            <person name="Lovett B.R."/>
            <person name="Lee E."/>
            <person name="Macias A.M."/>
            <person name="Hajek A.E."/>
            <person name="De Bivort B.L."/>
            <person name="Kasson M.T."/>
            <person name="De Fine Licht H.H."/>
            <person name="Stajich J.E."/>
        </authorList>
    </citation>
    <scope>NUCLEOTIDE SEQUENCE</scope>
    <source>
        <strain evidence="1">Berkeley</strain>
    </source>
</reference>
<comment type="caution">
    <text evidence="1">The sequence shown here is derived from an EMBL/GenBank/DDBJ whole genome shotgun (WGS) entry which is preliminary data.</text>
</comment>
<dbReference type="Proteomes" id="UP001165960">
    <property type="component" value="Unassembled WGS sequence"/>
</dbReference>
<protein>
    <submittedName>
        <fullName evidence="1">Uncharacterized protein</fullName>
    </submittedName>
</protein>
<name>A0ACC2TF35_9FUNG</name>
<organism evidence="1 2">
    <name type="scientific">Entomophthora muscae</name>
    <dbReference type="NCBI Taxonomy" id="34485"/>
    <lineage>
        <taxon>Eukaryota</taxon>
        <taxon>Fungi</taxon>
        <taxon>Fungi incertae sedis</taxon>
        <taxon>Zoopagomycota</taxon>
        <taxon>Entomophthoromycotina</taxon>
        <taxon>Entomophthoromycetes</taxon>
        <taxon>Entomophthorales</taxon>
        <taxon>Entomophthoraceae</taxon>
        <taxon>Entomophthora</taxon>
    </lineage>
</organism>
<evidence type="ECO:0000313" key="2">
    <source>
        <dbReference type="Proteomes" id="UP001165960"/>
    </source>
</evidence>
<gene>
    <name evidence="1" type="ORF">DSO57_1018014</name>
</gene>
<keyword evidence="2" id="KW-1185">Reference proteome</keyword>
<proteinExistence type="predicted"/>
<dbReference type="EMBL" id="QTSX02002917">
    <property type="protein sequence ID" value="KAJ9073299.1"/>
    <property type="molecule type" value="Genomic_DNA"/>
</dbReference>
<accession>A0ACC2TF35</accession>